<feature type="transmembrane region" description="Helical" evidence="7">
    <location>
        <begin position="35"/>
        <end position="52"/>
    </location>
</feature>
<dbReference type="Gene3D" id="1.10.3730.20">
    <property type="match status" value="1"/>
</dbReference>
<evidence type="ECO:0000256" key="3">
    <source>
        <dbReference type="ARBA" id="ARBA00022692"/>
    </source>
</evidence>
<evidence type="ECO:0000313" key="8">
    <source>
        <dbReference type="EMBL" id="WAA11158.1"/>
    </source>
</evidence>
<dbReference type="PANTHER" id="PTHR30561:SF7">
    <property type="entry name" value="GUANIDINIUM EFFLUX SYSTEM SUBUNIT GDNC-RELATED"/>
    <property type="match status" value="1"/>
</dbReference>
<dbReference type="EMBL" id="CP106878">
    <property type="protein sequence ID" value="WAA11158.1"/>
    <property type="molecule type" value="Genomic_DNA"/>
</dbReference>
<proteinExistence type="inferred from homology"/>
<keyword evidence="3 6" id="KW-0812">Transmembrane</keyword>
<keyword evidence="5 7" id="KW-0472">Membrane</keyword>
<dbReference type="GO" id="GO:0022857">
    <property type="term" value="F:transmembrane transporter activity"/>
    <property type="evidence" value="ECO:0007669"/>
    <property type="project" value="InterPro"/>
</dbReference>
<dbReference type="AlphaFoldDB" id="A0A9E8LWS6"/>
<dbReference type="InterPro" id="IPR000390">
    <property type="entry name" value="Small_drug/metabolite_transptr"/>
</dbReference>
<feature type="transmembrane region" description="Helical" evidence="7">
    <location>
        <begin position="57"/>
        <end position="77"/>
    </location>
</feature>
<dbReference type="InterPro" id="IPR037185">
    <property type="entry name" value="EmrE-like"/>
</dbReference>
<keyword evidence="9" id="KW-1185">Reference proteome</keyword>
<dbReference type="SUPFAM" id="SSF103481">
    <property type="entry name" value="Multidrug resistance efflux transporter EmrE"/>
    <property type="match status" value="1"/>
</dbReference>
<dbReference type="GO" id="GO:0005886">
    <property type="term" value="C:plasma membrane"/>
    <property type="evidence" value="ECO:0007669"/>
    <property type="project" value="UniProtKB-SubCell"/>
</dbReference>
<evidence type="ECO:0000313" key="9">
    <source>
        <dbReference type="Proteomes" id="UP001164718"/>
    </source>
</evidence>
<gene>
    <name evidence="8" type="ORF">OE104_07665</name>
</gene>
<evidence type="ECO:0000256" key="4">
    <source>
        <dbReference type="ARBA" id="ARBA00022989"/>
    </source>
</evidence>
<dbReference type="Pfam" id="PF00893">
    <property type="entry name" value="Multi_Drug_Res"/>
    <property type="match status" value="1"/>
</dbReference>
<comment type="subcellular location">
    <subcellularLocation>
        <location evidence="1 6">Cell membrane</location>
        <topology evidence="1 6">Multi-pass membrane protein</topology>
    </subcellularLocation>
</comment>
<comment type="similarity">
    <text evidence="6">Belongs to the drug/metabolite transporter (DMT) superfamily. Small multidrug resistance (SMR) (TC 2.A.7.1) family.</text>
</comment>
<dbReference type="KEGG" id="faf:OE104_07665"/>
<keyword evidence="4 7" id="KW-1133">Transmembrane helix</keyword>
<reference evidence="8" key="1">
    <citation type="submission" date="2022-09" db="EMBL/GenBank/DDBJ databases">
        <title>Complete Genomes of Fervidibacillus albus and Fervidibacillus halotolerans isolated from tidal flat sediments.</title>
        <authorList>
            <person name="Kwon K.K."/>
            <person name="Yang S.-H."/>
            <person name="Park M.J."/>
            <person name="Oh H.-M."/>
        </authorList>
    </citation>
    <scope>NUCLEOTIDE SEQUENCE</scope>
    <source>
        <strain evidence="8">MEBiC13591</strain>
    </source>
</reference>
<organism evidence="8 9">
    <name type="scientific">Fervidibacillus albus</name>
    <dbReference type="NCBI Taxonomy" id="2980026"/>
    <lineage>
        <taxon>Bacteria</taxon>
        <taxon>Bacillati</taxon>
        <taxon>Bacillota</taxon>
        <taxon>Bacilli</taxon>
        <taxon>Bacillales</taxon>
        <taxon>Bacillaceae</taxon>
        <taxon>Fervidibacillus</taxon>
    </lineage>
</organism>
<evidence type="ECO:0000256" key="2">
    <source>
        <dbReference type="ARBA" id="ARBA00022475"/>
    </source>
</evidence>
<evidence type="ECO:0000256" key="1">
    <source>
        <dbReference type="ARBA" id="ARBA00004651"/>
    </source>
</evidence>
<keyword evidence="2" id="KW-1003">Cell membrane</keyword>
<evidence type="ECO:0000256" key="7">
    <source>
        <dbReference type="SAM" id="Phobius"/>
    </source>
</evidence>
<dbReference type="RefSeq" id="WP_275418981.1">
    <property type="nucleotide sequence ID" value="NZ_CP106878.1"/>
</dbReference>
<dbReference type="InterPro" id="IPR045324">
    <property type="entry name" value="Small_multidrug_res"/>
</dbReference>
<protein>
    <submittedName>
        <fullName evidence="8">SMR family transporter</fullName>
    </submittedName>
</protein>
<name>A0A9E8LWS6_9BACI</name>
<dbReference type="PANTHER" id="PTHR30561">
    <property type="entry name" value="SMR FAMILY PROTON-DEPENDENT DRUG EFFLUX TRANSPORTER SUGE"/>
    <property type="match status" value="1"/>
</dbReference>
<evidence type="ECO:0000256" key="5">
    <source>
        <dbReference type="ARBA" id="ARBA00023136"/>
    </source>
</evidence>
<dbReference type="Proteomes" id="UP001164718">
    <property type="component" value="Chromosome"/>
</dbReference>
<sequence>MNRHWQKVLIASLLEVFWVIGLAHAENLFQWAGTIFALLLSNFLMITAAQVLPAGTVYSVFVGLGTAGTVIADILLFGEPFQWLKMLFIILIIIGVVGLKLITEGKTESGGE</sequence>
<feature type="transmembrane region" description="Helical" evidence="7">
    <location>
        <begin position="83"/>
        <end position="102"/>
    </location>
</feature>
<evidence type="ECO:0000256" key="6">
    <source>
        <dbReference type="RuleBase" id="RU003942"/>
    </source>
</evidence>
<accession>A0A9E8LWS6</accession>